<gene>
    <name evidence="2" type="ORF">LACBIDRAFT_322397</name>
</gene>
<feature type="region of interest" description="Disordered" evidence="1">
    <location>
        <begin position="340"/>
        <end position="359"/>
    </location>
</feature>
<feature type="compositionally biased region" description="Basic and acidic residues" evidence="1">
    <location>
        <begin position="196"/>
        <end position="209"/>
    </location>
</feature>
<evidence type="ECO:0000313" key="2">
    <source>
        <dbReference type="EMBL" id="EDR13451.1"/>
    </source>
</evidence>
<dbReference type="RefSeq" id="XP_001875949.1">
    <property type="nucleotide sequence ID" value="XM_001875914.1"/>
</dbReference>
<accession>B0CW53</accession>
<feature type="region of interest" description="Disordered" evidence="1">
    <location>
        <begin position="181"/>
        <end position="283"/>
    </location>
</feature>
<name>B0CW53_LACBS</name>
<reference evidence="2 3" key="1">
    <citation type="journal article" date="2008" name="Nature">
        <title>The genome of Laccaria bicolor provides insights into mycorrhizal symbiosis.</title>
        <authorList>
            <person name="Martin F."/>
            <person name="Aerts A."/>
            <person name="Ahren D."/>
            <person name="Brun A."/>
            <person name="Danchin E.G.J."/>
            <person name="Duchaussoy F."/>
            <person name="Gibon J."/>
            <person name="Kohler A."/>
            <person name="Lindquist E."/>
            <person name="Pereda V."/>
            <person name="Salamov A."/>
            <person name="Shapiro H.J."/>
            <person name="Wuyts J."/>
            <person name="Blaudez D."/>
            <person name="Buee M."/>
            <person name="Brokstein P."/>
            <person name="Canbaeck B."/>
            <person name="Cohen D."/>
            <person name="Courty P.E."/>
            <person name="Coutinho P.M."/>
            <person name="Delaruelle C."/>
            <person name="Detter J.C."/>
            <person name="Deveau A."/>
            <person name="DiFazio S."/>
            <person name="Duplessis S."/>
            <person name="Fraissinet-Tachet L."/>
            <person name="Lucic E."/>
            <person name="Frey-Klett P."/>
            <person name="Fourrey C."/>
            <person name="Feussner I."/>
            <person name="Gay G."/>
            <person name="Grimwood J."/>
            <person name="Hoegger P.J."/>
            <person name="Jain P."/>
            <person name="Kilaru S."/>
            <person name="Labbe J."/>
            <person name="Lin Y.C."/>
            <person name="Legue V."/>
            <person name="Le Tacon F."/>
            <person name="Marmeisse R."/>
            <person name="Melayah D."/>
            <person name="Montanini B."/>
            <person name="Muratet M."/>
            <person name="Nehls U."/>
            <person name="Niculita-Hirzel H."/>
            <person name="Oudot-Le Secq M.P."/>
            <person name="Peter M."/>
            <person name="Quesneville H."/>
            <person name="Rajashekar B."/>
            <person name="Reich M."/>
            <person name="Rouhier N."/>
            <person name="Schmutz J."/>
            <person name="Yin T."/>
            <person name="Chalot M."/>
            <person name="Henrissat B."/>
            <person name="Kuees U."/>
            <person name="Lucas S."/>
            <person name="Van de Peer Y."/>
            <person name="Podila G.K."/>
            <person name="Polle A."/>
            <person name="Pukkila P.J."/>
            <person name="Richardson P.M."/>
            <person name="Rouze P."/>
            <person name="Sanders I.R."/>
            <person name="Stajich J.E."/>
            <person name="Tunlid A."/>
            <person name="Tuskan G."/>
            <person name="Grigoriev I.V."/>
        </authorList>
    </citation>
    <scope>NUCLEOTIDE SEQUENCE [LARGE SCALE GENOMIC DNA]</scope>
    <source>
        <strain evidence="3">S238N-H82 / ATCC MYA-4686</strain>
    </source>
</reference>
<keyword evidence="3" id="KW-1185">Reference proteome</keyword>
<proteinExistence type="predicted"/>
<organism evidence="3">
    <name type="scientific">Laccaria bicolor (strain S238N-H82 / ATCC MYA-4686)</name>
    <name type="common">Bicoloured deceiver</name>
    <name type="synonym">Laccaria laccata var. bicolor</name>
    <dbReference type="NCBI Taxonomy" id="486041"/>
    <lineage>
        <taxon>Eukaryota</taxon>
        <taxon>Fungi</taxon>
        <taxon>Dikarya</taxon>
        <taxon>Basidiomycota</taxon>
        <taxon>Agaricomycotina</taxon>
        <taxon>Agaricomycetes</taxon>
        <taxon>Agaricomycetidae</taxon>
        <taxon>Agaricales</taxon>
        <taxon>Agaricineae</taxon>
        <taxon>Hydnangiaceae</taxon>
        <taxon>Laccaria</taxon>
    </lineage>
</organism>
<feature type="region of interest" description="Disordered" evidence="1">
    <location>
        <begin position="1"/>
        <end position="112"/>
    </location>
</feature>
<feature type="compositionally biased region" description="Basic and acidic residues" evidence="1">
    <location>
        <begin position="266"/>
        <end position="283"/>
    </location>
</feature>
<dbReference type="GeneID" id="6071595"/>
<protein>
    <submittedName>
        <fullName evidence="2">Predicted protein</fullName>
    </submittedName>
</protein>
<dbReference type="AlphaFoldDB" id="B0CW53"/>
<dbReference type="InParanoid" id="B0CW53"/>
<dbReference type="KEGG" id="lbc:LACBIDRAFT_322397"/>
<dbReference type="Proteomes" id="UP000001194">
    <property type="component" value="Unassembled WGS sequence"/>
</dbReference>
<dbReference type="EMBL" id="DS547093">
    <property type="protein sequence ID" value="EDR13451.1"/>
    <property type="molecule type" value="Genomic_DNA"/>
</dbReference>
<sequence length="514" mass="58344">MEVKRKNILPKNSDCHGFRDPYGLRVRRGLAGTRSYTRTQIRRRRLPTNVDAHQQQPTTRNHHDAHPPPLSPMTTTLASDNNYPRQPPWHGPLPQDQHYNATSPADKHPPDRCEVTTMKRHINSTATRWHGMKTEWQACIPPTAASLAEAKAAVRHTLSQGKAGPPFCTQRLSVNSPYHVQQNGTTTWSDNTNGAHDNEQTRAHAERQRQCATSWQPNDEQRSSLFTLGLHRQRRDEEHTVQGHGTTTLRGYATWDDDDEDTGQLRPDEESQTTRRRCDDEDTVQRWDKDAVERRHRPLSLQWDKGYSRDLERERLLMVVHSRRDDDHCSLLVKYTCPAKPARPSKPAKPAKPSTHTLQNPYPQLRVRVSVGKGTGRTFHIPVSELGAAPTCLNQSTSAHGPHSSPSCPACLGPQLLTRNRVVACAFAKMEWTVHAQFACPECLTHRLVHRRWRRRSERQTPCLLDMGIAEWRKHRCNIPSHILLNDASVLVIVAEGYASAPKLCSDLNNAKAI</sequence>
<evidence type="ECO:0000313" key="3">
    <source>
        <dbReference type="Proteomes" id="UP000001194"/>
    </source>
</evidence>
<feature type="compositionally biased region" description="Polar residues" evidence="1">
    <location>
        <begin position="181"/>
        <end position="195"/>
    </location>
</feature>
<feature type="compositionally biased region" description="Polar residues" evidence="1">
    <location>
        <begin position="72"/>
        <end position="84"/>
    </location>
</feature>
<dbReference type="HOGENOM" id="CLU_530031_0_0_1"/>
<evidence type="ECO:0000256" key="1">
    <source>
        <dbReference type="SAM" id="MobiDB-lite"/>
    </source>
</evidence>
<feature type="compositionally biased region" description="Polar residues" evidence="1">
    <location>
        <begin position="210"/>
        <end position="226"/>
    </location>
</feature>